<organism evidence="1 2">
    <name type="scientific">Parasponia andersonii</name>
    <name type="common">Sponia andersonii</name>
    <dbReference type="NCBI Taxonomy" id="3476"/>
    <lineage>
        <taxon>Eukaryota</taxon>
        <taxon>Viridiplantae</taxon>
        <taxon>Streptophyta</taxon>
        <taxon>Embryophyta</taxon>
        <taxon>Tracheophyta</taxon>
        <taxon>Spermatophyta</taxon>
        <taxon>Magnoliopsida</taxon>
        <taxon>eudicotyledons</taxon>
        <taxon>Gunneridae</taxon>
        <taxon>Pentapetalae</taxon>
        <taxon>rosids</taxon>
        <taxon>fabids</taxon>
        <taxon>Rosales</taxon>
        <taxon>Cannabaceae</taxon>
        <taxon>Parasponia</taxon>
    </lineage>
</organism>
<keyword evidence="2" id="KW-1185">Reference proteome</keyword>
<name>A0A2P5E1H8_PARAD</name>
<gene>
    <name evidence="1" type="ORF">PanWU01x14_011350</name>
</gene>
<dbReference type="AlphaFoldDB" id="A0A2P5E1H8"/>
<comment type="caution">
    <text evidence="1">The sequence shown here is derived from an EMBL/GenBank/DDBJ whole genome shotgun (WGS) entry which is preliminary data.</text>
</comment>
<dbReference type="EMBL" id="JXTB01000004">
    <property type="protein sequence ID" value="PON79400.1"/>
    <property type="molecule type" value="Genomic_DNA"/>
</dbReference>
<reference evidence="2" key="1">
    <citation type="submission" date="2016-06" db="EMBL/GenBank/DDBJ databases">
        <title>Parallel loss of symbiosis genes in relatives of nitrogen-fixing non-legume Parasponia.</title>
        <authorList>
            <person name="Van Velzen R."/>
            <person name="Holmer R."/>
            <person name="Bu F."/>
            <person name="Rutten L."/>
            <person name="Van Zeijl A."/>
            <person name="Liu W."/>
            <person name="Santuari L."/>
            <person name="Cao Q."/>
            <person name="Sharma T."/>
            <person name="Shen D."/>
            <person name="Roswanjaya Y."/>
            <person name="Wardhani T."/>
            <person name="Kalhor M.S."/>
            <person name="Jansen J."/>
            <person name="Van den Hoogen J."/>
            <person name="Gungor B."/>
            <person name="Hartog M."/>
            <person name="Hontelez J."/>
            <person name="Verver J."/>
            <person name="Yang W.-C."/>
            <person name="Schijlen E."/>
            <person name="Repin R."/>
            <person name="Schilthuizen M."/>
            <person name="Schranz E."/>
            <person name="Heidstra R."/>
            <person name="Miyata K."/>
            <person name="Fedorova E."/>
            <person name="Kohlen W."/>
            <person name="Bisseling T."/>
            <person name="Smit S."/>
            <person name="Geurts R."/>
        </authorList>
    </citation>
    <scope>NUCLEOTIDE SEQUENCE [LARGE SCALE GENOMIC DNA]</scope>
    <source>
        <strain evidence="2">cv. WU1-14</strain>
    </source>
</reference>
<evidence type="ECO:0000313" key="1">
    <source>
        <dbReference type="EMBL" id="PON79400.1"/>
    </source>
</evidence>
<proteinExistence type="predicted"/>
<sequence>MSKNFKINSQSQLLSQWLTLVKGSDGLVNGAVKYSDDSVNGSDSAQLDELT</sequence>
<accession>A0A2P5E1H8</accession>
<feature type="non-terminal residue" evidence="1">
    <location>
        <position position="51"/>
    </location>
</feature>
<protein>
    <submittedName>
        <fullName evidence="1">Uncharacterized protein</fullName>
    </submittedName>
</protein>
<evidence type="ECO:0000313" key="2">
    <source>
        <dbReference type="Proteomes" id="UP000237105"/>
    </source>
</evidence>
<dbReference type="Proteomes" id="UP000237105">
    <property type="component" value="Unassembled WGS sequence"/>
</dbReference>